<evidence type="ECO:0000256" key="2">
    <source>
        <dbReference type="ARBA" id="ARBA00008409"/>
    </source>
</evidence>
<dbReference type="PANTHER" id="PTHR13469:SF8">
    <property type="entry name" value="HEXIM P-TEFB COMPLEX SUBUNIT 1"/>
    <property type="match status" value="1"/>
</dbReference>
<dbReference type="Proteomes" id="UP001151699">
    <property type="component" value="Chromosome X"/>
</dbReference>
<dbReference type="GO" id="GO:0004861">
    <property type="term" value="F:cyclin-dependent protein serine/threonine kinase inhibitor activity"/>
    <property type="evidence" value="ECO:0007669"/>
    <property type="project" value="InterPro"/>
</dbReference>
<keyword evidence="3" id="KW-0678">Repressor</keyword>
<dbReference type="EMBL" id="WJQU01000003">
    <property type="protein sequence ID" value="KAJ6638804.1"/>
    <property type="molecule type" value="Genomic_DNA"/>
</dbReference>
<evidence type="ECO:0000256" key="1">
    <source>
        <dbReference type="ARBA" id="ARBA00004123"/>
    </source>
</evidence>
<feature type="region of interest" description="Disordered" evidence="8">
    <location>
        <begin position="253"/>
        <end position="317"/>
    </location>
</feature>
<protein>
    <submittedName>
        <fullName evidence="9">Protein HEXIM1</fullName>
    </submittedName>
</protein>
<dbReference type="PRINTS" id="PR02094">
    <property type="entry name" value="HEXIMFAMILY"/>
</dbReference>
<reference evidence="9" key="1">
    <citation type="submission" date="2022-07" db="EMBL/GenBank/DDBJ databases">
        <authorList>
            <person name="Trinca V."/>
            <person name="Uliana J.V.C."/>
            <person name="Torres T.T."/>
            <person name="Ward R.J."/>
            <person name="Monesi N."/>
        </authorList>
    </citation>
    <scope>NUCLEOTIDE SEQUENCE</scope>
    <source>
        <strain evidence="9">HSMRA1968</strain>
        <tissue evidence="9">Whole embryos</tissue>
    </source>
</reference>
<evidence type="ECO:0000256" key="7">
    <source>
        <dbReference type="ARBA" id="ARBA00023242"/>
    </source>
</evidence>
<evidence type="ECO:0000256" key="5">
    <source>
        <dbReference type="ARBA" id="ARBA00023054"/>
    </source>
</evidence>
<organism evidence="9 10">
    <name type="scientific">Pseudolycoriella hygida</name>
    <dbReference type="NCBI Taxonomy" id="35572"/>
    <lineage>
        <taxon>Eukaryota</taxon>
        <taxon>Metazoa</taxon>
        <taxon>Ecdysozoa</taxon>
        <taxon>Arthropoda</taxon>
        <taxon>Hexapoda</taxon>
        <taxon>Insecta</taxon>
        <taxon>Pterygota</taxon>
        <taxon>Neoptera</taxon>
        <taxon>Endopterygota</taxon>
        <taxon>Diptera</taxon>
        <taxon>Nematocera</taxon>
        <taxon>Sciaroidea</taxon>
        <taxon>Sciaridae</taxon>
        <taxon>Pseudolycoriella</taxon>
    </lineage>
</organism>
<dbReference type="OrthoDB" id="10058500at2759"/>
<evidence type="ECO:0000256" key="4">
    <source>
        <dbReference type="ARBA" id="ARBA00023015"/>
    </source>
</evidence>
<evidence type="ECO:0000256" key="8">
    <source>
        <dbReference type="SAM" id="MobiDB-lite"/>
    </source>
</evidence>
<dbReference type="GO" id="GO:0005737">
    <property type="term" value="C:cytoplasm"/>
    <property type="evidence" value="ECO:0007669"/>
    <property type="project" value="InterPro"/>
</dbReference>
<dbReference type="GO" id="GO:0097322">
    <property type="term" value="F:7SK snRNA binding"/>
    <property type="evidence" value="ECO:0007669"/>
    <property type="project" value="TreeGrafter"/>
</dbReference>
<keyword evidence="10" id="KW-1185">Reference proteome</keyword>
<dbReference type="Pfam" id="PF15313">
    <property type="entry name" value="HEXIM"/>
    <property type="match status" value="1"/>
</dbReference>
<feature type="compositionally biased region" description="Low complexity" evidence="8">
    <location>
        <begin position="263"/>
        <end position="297"/>
    </location>
</feature>
<comment type="caution">
    <text evidence="9">The sequence shown here is derived from an EMBL/GenBank/DDBJ whole genome shotgun (WGS) entry which is preliminary data.</text>
</comment>
<feature type="region of interest" description="Disordered" evidence="8">
    <location>
        <begin position="75"/>
        <end position="110"/>
    </location>
</feature>
<feature type="compositionally biased region" description="Basic residues" evidence="8">
    <location>
        <begin position="88"/>
        <end position="99"/>
    </location>
</feature>
<feature type="compositionally biased region" description="Polar residues" evidence="8">
    <location>
        <begin position="306"/>
        <end position="317"/>
    </location>
</feature>
<evidence type="ECO:0000256" key="3">
    <source>
        <dbReference type="ARBA" id="ARBA00022491"/>
    </source>
</evidence>
<keyword evidence="7" id="KW-0539">Nucleus</keyword>
<proteinExistence type="inferred from homology"/>
<comment type="similarity">
    <text evidence="2">Belongs to the HEXIM family.</text>
</comment>
<sequence>MTDASSLNSCENSILIGTQSDVVSVQQPILETEVVPPNEQTTNKLILIGDSNTCGAVVDVDVLVNQFKEQSASTSVENDCNLLNNAKPRGKRRRRKSNRTRLYGAGDEPSASNLVPYNTNKFLMEEHMPILGRVSPSGRTRNSSFSVDSEDYFNALPEDEEAFLTKEFSSVYETVQSERLDGMSKNQLIREYLQLEANYDKLSKTLGARVSLDVDAKAKDFESRNVISHLEERVKQLTDENLELRRLMADIRNRGQRSHSHGSHYTVSSSSEDSESDSTTSSSNVSRSRSRSNSSSDGDIMDGVNCSGSNCTQKPME</sequence>
<evidence type="ECO:0000313" key="9">
    <source>
        <dbReference type="EMBL" id="KAJ6638804.1"/>
    </source>
</evidence>
<accession>A0A9Q0MWJ3</accession>
<dbReference type="Gene3D" id="6.10.250.2910">
    <property type="match status" value="1"/>
</dbReference>
<dbReference type="PANTHER" id="PTHR13469">
    <property type="entry name" value="HEXAMETHYLENE BISACETAMIDE INDUCIBLE 1"/>
    <property type="match status" value="1"/>
</dbReference>
<dbReference type="InterPro" id="IPR024872">
    <property type="entry name" value="HEXIM"/>
</dbReference>
<comment type="subcellular location">
    <subcellularLocation>
        <location evidence="1">Nucleus</location>
    </subcellularLocation>
</comment>
<dbReference type="GO" id="GO:0000122">
    <property type="term" value="P:negative regulation of transcription by RNA polymerase II"/>
    <property type="evidence" value="ECO:0007669"/>
    <property type="project" value="InterPro"/>
</dbReference>
<keyword evidence="5" id="KW-0175">Coiled coil</keyword>
<evidence type="ECO:0000256" key="6">
    <source>
        <dbReference type="ARBA" id="ARBA00023163"/>
    </source>
</evidence>
<keyword evidence="4" id="KW-0805">Transcription regulation</keyword>
<gene>
    <name evidence="9" type="primary">Hexim1</name>
    <name evidence="9" type="ORF">Bhyg_11542</name>
</gene>
<dbReference type="GO" id="GO:0005654">
    <property type="term" value="C:nucleoplasm"/>
    <property type="evidence" value="ECO:0007669"/>
    <property type="project" value="TreeGrafter"/>
</dbReference>
<name>A0A9Q0MWJ3_9DIPT</name>
<keyword evidence="6" id="KW-0804">Transcription</keyword>
<dbReference type="AlphaFoldDB" id="A0A9Q0MWJ3"/>
<evidence type="ECO:0000313" key="10">
    <source>
        <dbReference type="Proteomes" id="UP001151699"/>
    </source>
</evidence>